<dbReference type="Gene3D" id="3.90.1140.10">
    <property type="entry name" value="Cyclic phosphodiesterase"/>
    <property type="match status" value="1"/>
</dbReference>
<dbReference type="InterPro" id="IPR050580">
    <property type="entry name" value="2H_phosphoesterase_YjcG-like"/>
</dbReference>
<proteinExistence type="predicted"/>
<dbReference type="InterPro" id="IPR009097">
    <property type="entry name" value="Cyclic_Pdiesterase"/>
</dbReference>
<feature type="compositionally biased region" description="Basic and acidic residues" evidence="1">
    <location>
        <begin position="192"/>
        <end position="202"/>
    </location>
</feature>
<evidence type="ECO:0000313" key="2">
    <source>
        <dbReference type="EMBL" id="GAQ22376.1"/>
    </source>
</evidence>
<keyword evidence="3" id="KW-1185">Reference proteome</keyword>
<dbReference type="RefSeq" id="WP_236704737.1">
    <property type="nucleotide sequence ID" value="NZ_BCMS01000001.1"/>
</dbReference>
<keyword evidence="2" id="KW-0436">Ligase</keyword>
<evidence type="ECO:0000313" key="3">
    <source>
        <dbReference type="Proteomes" id="UP000056209"/>
    </source>
</evidence>
<feature type="region of interest" description="Disordered" evidence="1">
    <location>
        <begin position="180"/>
        <end position="202"/>
    </location>
</feature>
<accession>A0A100HKE8</accession>
<dbReference type="AlphaFoldDB" id="A0A100HKE8"/>
<dbReference type="SUPFAM" id="SSF55144">
    <property type="entry name" value="LigT-like"/>
    <property type="match status" value="1"/>
</dbReference>
<comment type="caution">
    <text evidence="2">The sequence shown here is derived from an EMBL/GenBank/DDBJ whole genome shotgun (WGS) entry which is preliminary data.</text>
</comment>
<dbReference type="EMBL" id="BCMS01000001">
    <property type="protein sequence ID" value="GAQ22376.1"/>
    <property type="molecule type" value="Genomic_DNA"/>
</dbReference>
<dbReference type="Pfam" id="PF13563">
    <property type="entry name" value="2_5_RNA_ligase2"/>
    <property type="match status" value="1"/>
</dbReference>
<evidence type="ECO:0000256" key="1">
    <source>
        <dbReference type="SAM" id="MobiDB-lite"/>
    </source>
</evidence>
<dbReference type="Proteomes" id="UP000056209">
    <property type="component" value="Unassembled WGS sequence"/>
</dbReference>
<sequence>MTEFLPAQDAPSPLYSIVAWPPEALDSWLRRLQDRLNVRGFGLPHLNVRAPFQTSLRSAELVGVCRDVLRGQAALDVQVRGWKQVPGVIFLECELSPQLRALHDRSLMIGPSSRARYDGAEYRPHLTLALGVLKWAEPVLWEEIRDLTPPVTHFRVEALSLTKEHRGEVQELHTFPLLDLPPADPPGGTEPGMEHGIEVAPS</sequence>
<dbReference type="GO" id="GO:0016874">
    <property type="term" value="F:ligase activity"/>
    <property type="evidence" value="ECO:0007669"/>
    <property type="project" value="UniProtKB-KW"/>
</dbReference>
<organism evidence="2 3">
    <name type="scientific">Deinococcus grandis</name>
    <dbReference type="NCBI Taxonomy" id="57498"/>
    <lineage>
        <taxon>Bacteria</taxon>
        <taxon>Thermotogati</taxon>
        <taxon>Deinococcota</taxon>
        <taxon>Deinococci</taxon>
        <taxon>Deinococcales</taxon>
        <taxon>Deinococcaceae</taxon>
        <taxon>Deinococcus</taxon>
    </lineage>
</organism>
<gene>
    <name evidence="2" type="ORF">DEIGR_102403</name>
</gene>
<dbReference type="PANTHER" id="PTHR40037:SF1">
    <property type="entry name" value="PHOSPHOESTERASE SAOUHSC_00951-RELATED"/>
    <property type="match status" value="1"/>
</dbReference>
<protein>
    <submittedName>
        <fullName evidence="2">RNA ligase of LigT family</fullName>
    </submittedName>
</protein>
<name>A0A100HKE8_9DEIO</name>
<reference evidence="3" key="1">
    <citation type="submission" date="2015-11" db="EMBL/GenBank/DDBJ databases">
        <title>Draft Genome Sequence of the Radioresistant Bacterium Deinococcus grandis, Isolated from Freshwater Fish in Japan.</title>
        <authorList>
            <person name="Satoh K."/>
            <person name="Onodera T."/>
            <person name="Omoso K."/>
            <person name="Takeda-Yano K."/>
            <person name="Katayama T."/>
            <person name="Oono Y."/>
            <person name="Narumi I."/>
        </authorList>
    </citation>
    <scope>NUCLEOTIDE SEQUENCE [LARGE SCALE GENOMIC DNA]</scope>
    <source>
        <strain evidence="3">ATCC 43672</strain>
    </source>
</reference>
<dbReference type="PANTHER" id="PTHR40037">
    <property type="entry name" value="PHOSPHOESTERASE YJCG-RELATED"/>
    <property type="match status" value="1"/>
</dbReference>